<evidence type="ECO:0000313" key="2">
    <source>
        <dbReference type="Proteomes" id="UP000284476"/>
    </source>
</evidence>
<organism evidence="1 2">
    <name type="scientific">Paenirhodobacter populi</name>
    <dbReference type="NCBI Taxonomy" id="2306993"/>
    <lineage>
        <taxon>Bacteria</taxon>
        <taxon>Pseudomonadati</taxon>
        <taxon>Pseudomonadota</taxon>
        <taxon>Alphaproteobacteria</taxon>
        <taxon>Rhodobacterales</taxon>
        <taxon>Rhodobacter group</taxon>
        <taxon>Paenirhodobacter</taxon>
    </lineage>
</organism>
<gene>
    <name evidence="1" type="ORF">D2T30_20920</name>
</gene>
<dbReference type="EMBL" id="SAUZ01000038">
    <property type="protein sequence ID" value="RWR16703.1"/>
    <property type="molecule type" value="Genomic_DNA"/>
</dbReference>
<dbReference type="RefSeq" id="WP_128210405.1">
    <property type="nucleotide sequence ID" value="NZ_JBHRSO010000023.1"/>
</dbReference>
<sequence length="86" mass="9645">MSDNGMNEANVFRFEVEELKRWRDEAGLRVLPSDEGVCSDPRDSRDIRAMLNLLCERPATHGEAAALIAHEIEARKVKLRAIGEPA</sequence>
<dbReference type="AlphaFoldDB" id="A0A443J889"/>
<protein>
    <submittedName>
        <fullName evidence="1">Uncharacterized protein</fullName>
    </submittedName>
</protein>
<accession>A0A443J889</accession>
<comment type="caution">
    <text evidence="1">The sequence shown here is derived from an EMBL/GenBank/DDBJ whole genome shotgun (WGS) entry which is preliminary data.</text>
</comment>
<name>A0A443J889_9RHOB</name>
<evidence type="ECO:0000313" key="1">
    <source>
        <dbReference type="EMBL" id="RWR16703.1"/>
    </source>
</evidence>
<reference evidence="1 2" key="1">
    <citation type="submission" date="2019-01" db="EMBL/GenBank/DDBJ databases">
        <title>Sinorhodobacter populi sp. nov. isolated from the symptomatic bark tissue of Populus euramericana canker.</title>
        <authorList>
            <person name="Xu G."/>
        </authorList>
    </citation>
    <scope>NUCLEOTIDE SEQUENCE [LARGE SCALE GENOMIC DNA]</scope>
    <source>
        <strain evidence="1 2">SK2B-1</strain>
    </source>
</reference>
<reference evidence="1 2" key="2">
    <citation type="submission" date="2019-01" db="EMBL/GenBank/DDBJ databases">
        <authorList>
            <person name="Li Y."/>
        </authorList>
    </citation>
    <scope>NUCLEOTIDE SEQUENCE [LARGE SCALE GENOMIC DNA]</scope>
    <source>
        <strain evidence="1 2">SK2B-1</strain>
    </source>
</reference>
<proteinExistence type="predicted"/>
<dbReference type="Proteomes" id="UP000284476">
    <property type="component" value="Unassembled WGS sequence"/>
</dbReference>